<dbReference type="InterPro" id="IPR027417">
    <property type="entry name" value="P-loop_NTPase"/>
</dbReference>
<dbReference type="InterPro" id="IPR003593">
    <property type="entry name" value="AAA+_ATPase"/>
</dbReference>
<dbReference type="PANTHER" id="PTHR43038">
    <property type="entry name" value="ATP-BINDING CASSETTE, SUB-FAMILY H, MEMBER 1"/>
    <property type="match status" value="1"/>
</dbReference>
<dbReference type="SUPFAM" id="SSF52540">
    <property type="entry name" value="P-loop containing nucleoside triphosphate hydrolases"/>
    <property type="match status" value="1"/>
</dbReference>
<dbReference type="Gene3D" id="3.40.50.300">
    <property type="entry name" value="P-loop containing nucleotide triphosphate hydrolases"/>
    <property type="match status" value="1"/>
</dbReference>
<protein>
    <submittedName>
        <fullName evidence="4">Putative multidrug ABC transporter ATP-binding protein YbhF</fullName>
    </submittedName>
</protein>
<comment type="caution">
    <text evidence="4">The sequence shown here is derived from an EMBL/GenBank/DDBJ whole genome shotgun (WGS) entry which is preliminary data.</text>
</comment>
<gene>
    <name evidence="4" type="primary">ybhF_44</name>
    <name evidence="4" type="ORF">SDC9_90786</name>
</gene>
<dbReference type="EMBL" id="VSSQ01010353">
    <property type="protein sequence ID" value="MPM44108.1"/>
    <property type="molecule type" value="Genomic_DNA"/>
</dbReference>
<reference evidence="4" key="1">
    <citation type="submission" date="2019-08" db="EMBL/GenBank/DDBJ databases">
        <authorList>
            <person name="Kucharzyk K."/>
            <person name="Murdoch R.W."/>
            <person name="Higgins S."/>
            <person name="Loffler F."/>
        </authorList>
    </citation>
    <scope>NUCLEOTIDE SEQUENCE</scope>
</reference>
<dbReference type="PROSITE" id="PS50893">
    <property type="entry name" value="ABC_TRANSPORTER_2"/>
    <property type="match status" value="1"/>
</dbReference>
<proteinExistence type="predicted"/>
<keyword evidence="2 4" id="KW-0067">ATP-binding</keyword>
<keyword evidence="1" id="KW-0547">Nucleotide-binding</keyword>
<sequence length="188" mass="20854">MRLYRGEKVAVTGPNGSGKTTLMKILCGILVPFEGSVFVSGFDMSGQALQARKRLGYMSQSCALLENLTAKENYVYYGVVNGLVSSVIEAKFQYVCDEFNLGQFKNKRVDRLTAGWRQLLSFSIAIMNNPSLLLLDEPTAGVDTITRKIIWDRINYMSQMGSAIVVTSHYLSESEMCDRQVAIESPGI</sequence>
<evidence type="ECO:0000256" key="1">
    <source>
        <dbReference type="ARBA" id="ARBA00022741"/>
    </source>
</evidence>
<dbReference type="GO" id="GO:0005524">
    <property type="term" value="F:ATP binding"/>
    <property type="evidence" value="ECO:0007669"/>
    <property type="project" value="UniProtKB-KW"/>
</dbReference>
<accession>A0A644ZUL6</accession>
<dbReference type="PANTHER" id="PTHR43038:SF7">
    <property type="entry name" value="ABC TRANSPORT SYSTEM ATP-BINDING PROTEIN"/>
    <property type="match status" value="1"/>
</dbReference>
<name>A0A644ZUL6_9ZZZZ</name>
<dbReference type="SMART" id="SM00382">
    <property type="entry name" value="AAA"/>
    <property type="match status" value="1"/>
</dbReference>
<feature type="domain" description="ABC transporter" evidence="3">
    <location>
        <begin position="1"/>
        <end position="188"/>
    </location>
</feature>
<evidence type="ECO:0000259" key="3">
    <source>
        <dbReference type="PROSITE" id="PS50893"/>
    </source>
</evidence>
<dbReference type="AlphaFoldDB" id="A0A644ZUL6"/>
<dbReference type="GO" id="GO:0016887">
    <property type="term" value="F:ATP hydrolysis activity"/>
    <property type="evidence" value="ECO:0007669"/>
    <property type="project" value="InterPro"/>
</dbReference>
<organism evidence="4">
    <name type="scientific">bioreactor metagenome</name>
    <dbReference type="NCBI Taxonomy" id="1076179"/>
    <lineage>
        <taxon>unclassified sequences</taxon>
        <taxon>metagenomes</taxon>
        <taxon>ecological metagenomes</taxon>
    </lineage>
</organism>
<dbReference type="InterPro" id="IPR003439">
    <property type="entry name" value="ABC_transporter-like_ATP-bd"/>
</dbReference>
<evidence type="ECO:0000313" key="4">
    <source>
        <dbReference type="EMBL" id="MPM44108.1"/>
    </source>
</evidence>
<evidence type="ECO:0000256" key="2">
    <source>
        <dbReference type="ARBA" id="ARBA00022840"/>
    </source>
</evidence>
<dbReference type="Pfam" id="PF00005">
    <property type="entry name" value="ABC_tran"/>
    <property type="match status" value="1"/>
</dbReference>